<evidence type="ECO:0000256" key="2">
    <source>
        <dbReference type="ARBA" id="ARBA00022771"/>
    </source>
</evidence>
<dbReference type="InterPro" id="IPR006612">
    <property type="entry name" value="THAP_Znf"/>
</dbReference>
<keyword evidence="8" id="KW-1185">Reference proteome</keyword>
<protein>
    <recommendedName>
        <fullName evidence="6">THAP-type domain-containing protein</fullName>
    </recommendedName>
</protein>
<feature type="domain" description="THAP-type" evidence="6">
    <location>
        <begin position="1"/>
        <end position="54"/>
    </location>
</feature>
<dbReference type="InterPro" id="IPR052224">
    <property type="entry name" value="THAP_domain_protein"/>
</dbReference>
<dbReference type="PROSITE" id="PS50950">
    <property type="entry name" value="ZF_THAP"/>
    <property type="match status" value="1"/>
</dbReference>
<evidence type="ECO:0000256" key="1">
    <source>
        <dbReference type="ARBA" id="ARBA00022723"/>
    </source>
</evidence>
<keyword evidence="2 5" id="KW-0863">Zinc-finger</keyword>
<gene>
    <name evidence="7" type="ORF">NQ318_017419</name>
</gene>
<reference evidence="7" key="1">
    <citation type="journal article" date="2023" name="Insect Mol. Biol.">
        <title>Genome sequencing provides insights into the evolution of gene families encoding plant cell wall-degrading enzymes in longhorned beetles.</title>
        <authorList>
            <person name="Shin N.R."/>
            <person name="Okamura Y."/>
            <person name="Kirsch R."/>
            <person name="Pauchet Y."/>
        </authorList>
    </citation>
    <scope>NUCLEOTIDE SEQUENCE</scope>
    <source>
        <strain evidence="7">AMC_N1</strain>
    </source>
</reference>
<dbReference type="GO" id="GO:0008270">
    <property type="term" value="F:zinc ion binding"/>
    <property type="evidence" value="ECO:0007669"/>
    <property type="project" value="UniProtKB-KW"/>
</dbReference>
<evidence type="ECO:0000259" key="6">
    <source>
        <dbReference type="PROSITE" id="PS50950"/>
    </source>
</evidence>
<dbReference type="EMBL" id="JAPWTK010000018">
    <property type="protein sequence ID" value="KAJ8958275.1"/>
    <property type="molecule type" value="Genomic_DNA"/>
</dbReference>
<keyword evidence="3" id="KW-0862">Zinc</keyword>
<keyword evidence="4 5" id="KW-0238">DNA-binding</keyword>
<dbReference type="SUPFAM" id="SSF57716">
    <property type="entry name" value="Glucocorticoid receptor-like (DNA-binding domain)"/>
    <property type="match status" value="1"/>
</dbReference>
<evidence type="ECO:0000313" key="7">
    <source>
        <dbReference type="EMBL" id="KAJ8958275.1"/>
    </source>
</evidence>
<dbReference type="SMART" id="SM00980">
    <property type="entry name" value="THAP"/>
    <property type="match status" value="1"/>
</dbReference>
<dbReference type="GO" id="GO:0003677">
    <property type="term" value="F:DNA binding"/>
    <property type="evidence" value="ECO:0007669"/>
    <property type="project" value="UniProtKB-UniRule"/>
</dbReference>
<evidence type="ECO:0000313" key="8">
    <source>
        <dbReference type="Proteomes" id="UP001162162"/>
    </source>
</evidence>
<dbReference type="PANTHER" id="PTHR46927:SF3">
    <property type="entry name" value="THAP-TYPE DOMAIN-CONTAINING PROTEIN"/>
    <property type="match status" value="1"/>
</dbReference>
<evidence type="ECO:0000256" key="3">
    <source>
        <dbReference type="ARBA" id="ARBA00022833"/>
    </source>
</evidence>
<comment type="caution">
    <text evidence="7">The sequence shown here is derived from an EMBL/GenBank/DDBJ whole genome shotgun (WGS) entry which is preliminary data.</text>
</comment>
<evidence type="ECO:0000256" key="4">
    <source>
        <dbReference type="ARBA" id="ARBA00023125"/>
    </source>
</evidence>
<dbReference type="AlphaFoldDB" id="A0AAV8Z3Z0"/>
<dbReference type="Proteomes" id="UP001162162">
    <property type="component" value="Unassembled WGS sequence"/>
</dbReference>
<keyword evidence="1" id="KW-0479">Metal-binding</keyword>
<dbReference type="PANTHER" id="PTHR46927">
    <property type="entry name" value="AGAP005574-PA"/>
    <property type="match status" value="1"/>
</dbReference>
<evidence type="ECO:0000256" key="5">
    <source>
        <dbReference type="PROSITE-ProRule" id="PRU00309"/>
    </source>
</evidence>
<dbReference type="Pfam" id="PF05485">
    <property type="entry name" value="THAP"/>
    <property type="match status" value="1"/>
</dbReference>
<accession>A0AAV8Z3Z0</accession>
<sequence>MLKDKKKWIINIKREGQLPKRAFVCEKHFTNDQFDNNRVDKKRPLRWDAVPTIFAHKKLPNPRKLPTVRSVSRKSACTCDSLLLMCNTDANDINTSN</sequence>
<proteinExistence type="predicted"/>
<name>A0AAV8Z3Z0_9CUCU</name>
<organism evidence="7 8">
    <name type="scientific">Aromia moschata</name>
    <dbReference type="NCBI Taxonomy" id="1265417"/>
    <lineage>
        <taxon>Eukaryota</taxon>
        <taxon>Metazoa</taxon>
        <taxon>Ecdysozoa</taxon>
        <taxon>Arthropoda</taxon>
        <taxon>Hexapoda</taxon>
        <taxon>Insecta</taxon>
        <taxon>Pterygota</taxon>
        <taxon>Neoptera</taxon>
        <taxon>Endopterygota</taxon>
        <taxon>Coleoptera</taxon>
        <taxon>Polyphaga</taxon>
        <taxon>Cucujiformia</taxon>
        <taxon>Chrysomeloidea</taxon>
        <taxon>Cerambycidae</taxon>
        <taxon>Cerambycinae</taxon>
        <taxon>Callichromatini</taxon>
        <taxon>Aromia</taxon>
    </lineage>
</organism>